<proteinExistence type="predicted"/>
<feature type="region of interest" description="Disordered" evidence="1">
    <location>
        <begin position="207"/>
        <end position="227"/>
    </location>
</feature>
<evidence type="ECO:0000313" key="4">
    <source>
        <dbReference type="Proteomes" id="UP000003111"/>
    </source>
</evidence>
<dbReference type="Pfam" id="PF12697">
    <property type="entry name" value="Abhydrolase_6"/>
    <property type="match status" value="1"/>
</dbReference>
<dbReference type="AlphaFoldDB" id="E2S9S1"/>
<dbReference type="SUPFAM" id="SSF53474">
    <property type="entry name" value="alpha/beta-Hydrolases"/>
    <property type="match status" value="1"/>
</dbReference>
<organism evidence="3 4">
    <name type="scientific">Aeromicrobium marinum DSM 15272</name>
    <dbReference type="NCBI Taxonomy" id="585531"/>
    <lineage>
        <taxon>Bacteria</taxon>
        <taxon>Bacillati</taxon>
        <taxon>Actinomycetota</taxon>
        <taxon>Actinomycetes</taxon>
        <taxon>Propionibacteriales</taxon>
        <taxon>Nocardioidaceae</taxon>
        <taxon>Aeromicrobium</taxon>
    </lineage>
</organism>
<dbReference type="RefSeq" id="WP_007077733.1">
    <property type="nucleotide sequence ID" value="NZ_CM001024.1"/>
</dbReference>
<dbReference type="GO" id="GO:0003824">
    <property type="term" value="F:catalytic activity"/>
    <property type="evidence" value="ECO:0007669"/>
    <property type="project" value="UniProtKB-ARBA"/>
</dbReference>
<name>E2S9S1_9ACTN</name>
<gene>
    <name evidence="3" type="ORF">HMPREF0063_10711</name>
</gene>
<comment type="caution">
    <text evidence="3">The sequence shown here is derived from an EMBL/GenBank/DDBJ whole genome shotgun (WGS) entry which is preliminary data.</text>
</comment>
<dbReference type="OrthoDB" id="3366509at2"/>
<dbReference type="Gene3D" id="3.40.50.1820">
    <property type="entry name" value="alpha/beta hydrolase"/>
    <property type="match status" value="1"/>
</dbReference>
<accession>E2S9S1</accession>
<sequence length="227" mass="25124">MTPLRIDPYASPDRPRAAVLFLHGGQQENREAVEDKHASWWRIAAMTKRLRGWAEQEHLATHLLQYRERGWNDLTSPSPVRDARETLDLLAEQHVDVPVVIVGHSMGGRTACRVADHPAVVGVVGLAPWLPEDEPVGALQDRHLRVIHGSRDRWTSAPLSREFVERARPLAASASWESLPGAGHFMFRRVSTWNDFVKDSVADILSATPPRGEASHPGAGESLEGPA</sequence>
<reference evidence="3" key="1">
    <citation type="submission" date="2010-08" db="EMBL/GenBank/DDBJ databases">
        <authorList>
            <person name="Muzny D."/>
            <person name="Qin X."/>
            <person name="Buhay C."/>
            <person name="Dugan-Rocha S."/>
            <person name="Ding Y."/>
            <person name="Chen G."/>
            <person name="Hawes A."/>
            <person name="Holder M."/>
            <person name="Jhangiani S."/>
            <person name="Johnson A."/>
            <person name="Khan Z."/>
            <person name="Li Z."/>
            <person name="Liu W."/>
            <person name="Liu X."/>
            <person name="Perez L."/>
            <person name="Shen H."/>
            <person name="Wang Q."/>
            <person name="Watt J."/>
            <person name="Xi L."/>
            <person name="Xin Y."/>
            <person name="Zhou J."/>
            <person name="Deng J."/>
            <person name="Jiang H."/>
            <person name="Liu Y."/>
            <person name="Qu J."/>
            <person name="Song X.-Z."/>
            <person name="Zhang L."/>
            <person name="Villasana D."/>
            <person name="Johnson A."/>
            <person name="Liu J."/>
            <person name="Liyanage D."/>
            <person name="Lorensuhewa L."/>
            <person name="Robinson T."/>
            <person name="Song A."/>
            <person name="Song B.-B."/>
            <person name="Dinh H."/>
            <person name="Thornton R."/>
            <person name="Coyle M."/>
            <person name="Francisco L."/>
            <person name="Jackson L."/>
            <person name="Javaid M."/>
            <person name="Korchina V."/>
            <person name="Kovar C."/>
            <person name="Mata R."/>
            <person name="Mathew T."/>
            <person name="Ngo R."/>
            <person name="Nguyen L."/>
            <person name="Nguyen N."/>
            <person name="Okwuonu G."/>
            <person name="Ongeri F."/>
            <person name="Pham C."/>
            <person name="Simmons D."/>
            <person name="Wilczek-Boney K."/>
            <person name="Hale W."/>
            <person name="Jakkamsetti A."/>
            <person name="Pham P."/>
            <person name="Ruth R."/>
            <person name="San Lucas F."/>
            <person name="Warren J."/>
            <person name="Zhang J."/>
            <person name="Zhao Z."/>
            <person name="Zhou C."/>
            <person name="Zhu D."/>
            <person name="Lee S."/>
            <person name="Bess C."/>
            <person name="Blankenburg K."/>
            <person name="Forbes L."/>
            <person name="Fu Q."/>
            <person name="Gubbala S."/>
            <person name="Hirani K."/>
            <person name="Jayaseelan J.C."/>
            <person name="Lara F."/>
            <person name="Munidasa M."/>
            <person name="Palculict T."/>
            <person name="Patil S."/>
            <person name="Pu L.-L."/>
            <person name="Saada N."/>
            <person name="Tang L."/>
            <person name="Weissenberger G."/>
            <person name="Zhu Y."/>
            <person name="Hemphill L."/>
            <person name="Shang Y."/>
            <person name="Youmans B."/>
            <person name="Ayvaz T."/>
            <person name="Ross M."/>
            <person name="Santibanez J."/>
            <person name="Aqrawi P."/>
            <person name="Gross S."/>
            <person name="Joshi V."/>
            <person name="Fowler G."/>
            <person name="Nazareth L."/>
            <person name="Reid J."/>
            <person name="Worley K."/>
            <person name="Petrosino J."/>
            <person name="Highlander S."/>
            <person name="Gibbs R."/>
        </authorList>
    </citation>
    <scope>NUCLEOTIDE SEQUENCE [LARGE SCALE GENOMIC DNA]</scope>
    <source>
        <strain evidence="3">DSM 15272</strain>
    </source>
</reference>
<dbReference type="InterPro" id="IPR029058">
    <property type="entry name" value="AB_hydrolase_fold"/>
</dbReference>
<dbReference type="eggNOG" id="COG2945">
    <property type="taxonomic scope" value="Bacteria"/>
</dbReference>
<evidence type="ECO:0000259" key="2">
    <source>
        <dbReference type="Pfam" id="PF12697"/>
    </source>
</evidence>
<dbReference type="HOGENOM" id="CLU_081587_1_0_11"/>
<keyword evidence="4" id="KW-1185">Reference proteome</keyword>
<protein>
    <recommendedName>
        <fullName evidence="2">AB hydrolase-1 domain-containing protein</fullName>
    </recommendedName>
</protein>
<dbReference type="EMBL" id="ACLF03000003">
    <property type="protein sequence ID" value="EFQ83995.1"/>
    <property type="molecule type" value="Genomic_DNA"/>
</dbReference>
<evidence type="ECO:0000313" key="3">
    <source>
        <dbReference type="EMBL" id="EFQ83995.1"/>
    </source>
</evidence>
<dbReference type="STRING" id="585531.HMPREF0063_10711"/>
<dbReference type="Proteomes" id="UP000003111">
    <property type="component" value="Unassembled WGS sequence"/>
</dbReference>
<evidence type="ECO:0000256" key="1">
    <source>
        <dbReference type="SAM" id="MobiDB-lite"/>
    </source>
</evidence>
<feature type="domain" description="AB hydrolase-1" evidence="2">
    <location>
        <begin position="19"/>
        <end position="163"/>
    </location>
</feature>
<dbReference type="InterPro" id="IPR000073">
    <property type="entry name" value="AB_hydrolase_1"/>
</dbReference>